<dbReference type="PRINTS" id="PR00344">
    <property type="entry name" value="BCTRLSENSOR"/>
</dbReference>
<dbReference type="InterPro" id="IPR036097">
    <property type="entry name" value="HisK_dim/P_sf"/>
</dbReference>
<dbReference type="EC" id="2.7.13.3" evidence="2"/>
<dbReference type="InterPro" id="IPR001789">
    <property type="entry name" value="Sig_transdc_resp-reg_receiver"/>
</dbReference>
<dbReference type="InterPro" id="IPR004358">
    <property type="entry name" value="Sig_transdc_His_kin-like_C"/>
</dbReference>
<proteinExistence type="predicted"/>
<dbReference type="PANTHER" id="PTHR45339:SF5">
    <property type="entry name" value="HISTIDINE KINASE"/>
    <property type="match status" value="1"/>
</dbReference>
<dbReference type="SUPFAM" id="SSF55874">
    <property type="entry name" value="ATPase domain of HSP90 chaperone/DNA topoisomerase II/histidine kinase"/>
    <property type="match status" value="1"/>
</dbReference>
<dbReference type="EMBL" id="CP096040">
    <property type="protein sequence ID" value="USQ95784.1"/>
    <property type="molecule type" value="Genomic_DNA"/>
</dbReference>
<dbReference type="SMART" id="SM00387">
    <property type="entry name" value="HATPase_c"/>
    <property type="match status" value="1"/>
</dbReference>
<name>A0ABY4ZTS6_9CAUL</name>
<keyword evidence="9" id="KW-1185">Reference proteome</keyword>
<evidence type="ECO:0000256" key="2">
    <source>
        <dbReference type="ARBA" id="ARBA00012438"/>
    </source>
</evidence>
<organism evidence="8 9">
    <name type="scientific">Caulobacter segnis</name>
    <dbReference type="NCBI Taxonomy" id="88688"/>
    <lineage>
        <taxon>Bacteria</taxon>
        <taxon>Pseudomonadati</taxon>
        <taxon>Pseudomonadota</taxon>
        <taxon>Alphaproteobacteria</taxon>
        <taxon>Caulobacterales</taxon>
        <taxon>Caulobacteraceae</taxon>
        <taxon>Caulobacter</taxon>
    </lineage>
</organism>
<dbReference type="Gene3D" id="3.30.565.10">
    <property type="entry name" value="Histidine kinase-like ATPase, C-terminal domain"/>
    <property type="match status" value="1"/>
</dbReference>
<reference evidence="8 9" key="1">
    <citation type="submission" date="2022-04" db="EMBL/GenBank/DDBJ databases">
        <title>Genome sequence of soybean root-associated Caulobacter segnis RL271.</title>
        <authorList>
            <person name="Longley R."/>
            <person name="Bonito G."/>
            <person name="Trigodet F."/>
            <person name="Crosson S."/>
            <person name="Fiebig A."/>
        </authorList>
    </citation>
    <scope>NUCLEOTIDE SEQUENCE [LARGE SCALE GENOMIC DNA]</scope>
    <source>
        <strain evidence="8 9">RL271</strain>
    </source>
</reference>
<protein>
    <recommendedName>
        <fullName evidence="2">histidine kinase</fullName>
        <ecNumber evidence="2">2.7.13.3</ecNumber>
    </recommendedName>
</protein>
<evidence type="ECO:0000256" key="3">
    <source>
        <dbReference type="ARBA" id="ARBA00022553"/>
    </source>
</evidence>
<dbReference type="CDD" id="cd17546">
    <property type="entry name" value="REC_hyHK_CKI1_RcsC-like"/>
    <property type="match status" value="1"/>
</dbReference>
<dbReference type="Pfam" id="PF00072">
    <property type="entry name" value="Response_reg"/>
    <property type="match status" value="1"/>
</dbReference>
<feature type="modified residue" description="4-aspartylphosphate" evidence="4">
    <location>
        <position position="292"/>
    </location>
</feature>
<feature type="domain" description="Histidine kinase" evidence="6">
    <location>
        <begin position="15"/>
        <end position="231"/>
    </location>
</feature>
<accession>A0ABY4ZTS6</accession>
<dbReference type="InterPro" id="IPR003661">
    <property type="entry name" value="HisK_dim/P_dom"/>
</dbReference>
<dbReference type="InterPro" id="IPR003594">
    <property type="entry name" value="HATPase_dom"/>
</dbReference>
<sequence>MSDPKPGVTPEQLATLSHEFRTPLNGVLGMARLLENTKLTAEQRSYVTALRESGDHLLSLVNDVLHFARLGAASIELSLAPVDVEGLLRQVAELMSPRAHEKGVEIAWTAPSPLPVIRADEGRLRQILLNFAGNAVKFTEAGGVLLTATAIEGGRIRFSVADTGPGVAPEARARIFEAFVQTDITHATQLGGAGLGLAIVARLATAMGGEVGVGGELGQGAEFWFEAPFESVAPAVRETPLKGRSVAIASPNAIVRAATARQIETAGARAFVAVDIASAVSGAPADAVLLIDQALSGPRGALKLPPGRKAVVLLTPEQRDHIAPLKAAGFSGYLIKPLRAASMVAQVLQADATQGEDGGASADASAHDDRIAGAVAHGVRVLLAEDNPINALLARTLLEREGCKVDRVADGEQAVAAAVAGAYDLILMDQRMPGMSGVEAARALRAKGVTAPIAALTADAFDEDKRACLAAGMDDFLVKPLTQEALRDVLKRWTPGSAGGGVASRWTKPATRAKVAG</sequence>
<gene>
    <name evidence="8" type="ORF">MZV50_25150</name>
</gene>
<evidence type="ECO:0000259" key="6">
    <source>
        <dbReference type="PROSITE" id="PS50109"/>
    </source>
</evidence>
<dbReference type="InterPro" id="IPR005467">
    <property type="entry name" value="His_kinase_dom"/>
</dbReference>
<dbReference type="PANTHER" id="PTHR45339">
    <property type="entry name" value="HYBRID SIGNAL TRANSDUCTION HISTIDINE KINASE J"/>
    <property type="match status" value="1"/>
</dbReference>
<dbReference type="PROSITE" id="PS50109">
    <property type="entry name" value="HIS_KIN"/>
    <property type="match status" value="1"/>
</dbReference>
<dbReference type="PROSITE" id="PS50110">
    <property type="entry name" value="RESPONSE_REGULATORY"/>
    <property type="match status" value="2"/>
</dbReference>
<evidence type="ECO:0000256" key="4">
    <source>
        <dbReference type="PROSITE-ProRule" id="PRU00169"/>
    </source>
</evidence>
<dbReference type="InterPro" id="IPR036890">
    <property type="entry name" value="HATPase_C_sf"/>
</dbReference>
<evidence type="ECO:0000313" key="9">
    <source>
        <dbReference type="Proteomes" id="UP001057520"/>
    </source>
</evidence>
<dbReference type="Gene3D" id="1.10.287.130">
    <property type="match status" value="1"/>
</dbReference>
<dbReference type="InterPro" id="IPR011006">
    <property type="entry name" value="CheY-like_superfamily"/>
</dbReference>
<evidence type="ECO:0000256" key="5">
    <source>
        <dbReference type="SAM" id="MobiDB-lite"/>
    </source>
</evidence>
<feature type="domain" description="Response regulatory" evidence="7">
    <location>
        <begin position="380"/>
        <end position="494"/>
    </location>
</feature>
<evidence type="ECO:0000313" key="8">
    <source>
        <dbReference type="EMBL" id="USQ95784.1"/>
    </source>
</evidence>
<keyword evidence="3 4" id="KW-0597">Phosphoprotein</keyword>
<feature type="domain" description="Response regulatory" evidence="7">
    <location>
        <begin position="245"/>
        <end position="351"/>
    </location>
</feature>
<dbReference type="SMART" id="SM00388">
    <property type="entry name" value="HisKA"/>
    <property type="match status" value="1"/>
</dbReference>
<dbReference type="SUPFAM" id="SSF47384">
    <property type="entry name" value="Homodimeric domain of signal transducing histidine kinase"/>
    <property type="match status" value="1"/>
</dbReference>
<dbReference type="Pfam" id="PF00512">
    <property type="entry name" value="HisKA"/>
    <property type="match status" value="1"/>
</dbReference>
<feature type="modified residue" description="4-aspartylphosphate" evidence="4">
    <location>
        <position position="429"/>
    </location>
</feature>
<evidence type="ECO:0000256" key="1">
    <source>
        <dbReference type="ARBA" id="ARBA00000085"/>
    </source>
</evidence>
<dbReference type="Gene3D" id="3.40.50.2300">
    <property type="match status" value="1"/>
</dbReference>
<dbReference type="SUPFAM" id="SSF52172">
    <property type="entry name" value="CheY-like"/>
    <property type="match status" value="2"/>
</dbReference>
<comment type="catalytic activity">
    <reaction evidence="1">
        <text>ATP + protein L-histidine = ADP + protein N-phospho-L-histidine.</text>
        <dbReference type="EC" id="2.7.13.3"/>
    </reaction>
</comment>
<feature type="region of interest" description="Disordered" evidence="5">
    <location>
        <begin position="497"/>
        <end position="517"/>
    </location>
</feature>
<dbReference type="Pfam" id="PF02518">
    <property type="entry name" value="HATPase_c"/>
    <property type="match status" value="1"/>
</dbReference>
<dbReference type="SMART" id="SM00448">
    <property type="entry name" value="REC"/>
    <property type="match status" value="2"/>
</dbReference>
<dbReference type="Proteomes" id="UP001057520">
    <property type="component" value="Chromosome"/>
</dbReference>
<evidence type="ECO:0000259" key="7">
    <source>
        <dbReference type="PROSITE" id="PS50110"/>
    </source>
</evidence>
<dbReference type="CDD" id="cd00082">
    <property type="entry name" value="HisKA"/>
    <property type="match status" value="1"/>
</dbReference>